<dbReference type="NCBIfam" id="TIGR01571">
    <property type="entry name" value="A_thal_Cys_rich"/>
    <property type="match status" value="1"/>
</dbReference>
<dbReference type="EMBL" id="ML210227">
    <property type="protein sequence ID" value="TFK23009.1"/>
    <property type="molecule type" value="Genomic_DNA"/>
</dbReference>
<name>A0A5C3KR02_COPMA</name>
<reference evidence="1 2" key="1">
    <citation type="journal article" date="2019" name="Nat. Ecol. Evol.">
        <title>Megaphylogeny resolves global patterns of mushroom evolution.</title>
        <authorList>
            <person name="Varga T."/>
            <person name="Krizsan K."/>
            <person name="Foldi C."/>
            <person name="Dima B."/>
            <person name="Sanchez-Garcia M."/>
            <person name="Sanchez-Ramirez S."/>
            <person name="Szollosi G.J."/>
            <person name="Szarkandi J.G."/>
            <person name="Papp V."/>
            <person name="Albert L."/>
            <person name="Andreopoulos W."/>
            <person name="Angelini C."/>
            <person name="Antonin V."/>
            <person name="Barry K.W."/>
            <person name="Bougher N.L."/>
            <person name="Buchanan P."/>
            <person name="Buyck B."/>
            <person name="Bense V."/>
            <person name="Catcheside P."/>
            <person name="Chovatia M."/>
            <person name="Cooper J."/>
            <person name="Damon W."/>
            <person name="Desjardin D."/>
            <person name="Finy P."/>
            <person name="Geml J."/>
            <person name="Haridas S."/>
            <person name="Hughes K."/>
            <person name="Justo A."/>
            <person name="Karasinski D."/>
            <person name="Kautmanova I."/>
            <person name="Kiss B."/>
            <person name="Kocsube S."/>
            <person name="Kotiranta H."/>
            <person name="LaButti K.M."/>
            <person name="Lechner B.E."/>
            <person name="Liimatainen K."/>
            <person name="Lipzen A."/>
            <person name="Lukacs Z."/>
            <person name="Mihaltcheva S."/>
            <person name="Morgado L.N."/>
            <person name="Niskanen T."/>
            <person name="Noordeloos M.E."/>
            <person name="Ohm R.A."/>
            <person name="Ortiz-Santana B."/>
            <person name="Ovrebo C."/>
            <person name="Racz N."/>
            <person name="Riley R."/>
            <person name="Savchenko A."/>
            <person name="Shiryaev A."/>
            <person name="Soop K."/>
            <person name="Spirin V."/>
            <person name="Szebenyi C."/>
            <person name="Tomsovsky M."/>
            <person name="Tulloss R.E."/>
            <person name="Uehling J."/>
            <person name="Grigoriev I.V."/>
            <person name="Vagvolgyi C."/>
            <person name="Papp T."/>
            <person name="Martin F.M."/>
            <person name="Miettinen O."/>
            <person name="Hibbett D.S."/>
            <person name="Nagy L.G."/>
        </authorList>
    </citation>
    <scope>NUCLEOTIDE SEQUENCE [LARGE SCALE GENOMIC DNA]</scope>
    <source>
        <strain evidence="1 2">CBS 121175</strain>
    </source>
</reference>
<evidence type="ECO:0000313" key="1">
    <source>
        <dbReference type="EMBL" id="TFK23009.1"/>
    </source>
</evidence>
<dbReference type="AlphaFoldDB" id="A0A5C3KR02"/>
<keyword evidence="2" id="KW-1185">Reference proteome</keyword>
<organism evidence="1 2">
    <name type="scientific">Coprinopsis marcescibilis</name>
    <name type="common">Agaric fungus</name>
    <name type="synonym">Psathyrella marcescibilis</name>
    <dbReference type="NCBI Taxonomy" id="230819"/>
    <lineage>
        <taxon>Eukaryota</taxon>
        <taxon>Fungi</taxon>
        <taxon>Dikarya</taxon>
        <taxon>Basidiomycota</taxon>
        <taxon>Agaricomycotina</taxon>
        <taxon>Agaricomycetes</taxon>
        <taxon>Agaricomycetidae</taxon>
        <taxon>Agaricales</taxon>
        <taxon>Agaricineae</taxon>
        <taxon>Psathyrellaceae</taxon>
        <taxon>Coprinopsis</taxon>
    </lineage>
</organism>
<proteinExistence type="predicted"/>
<dbReference type="InterPro" id="IPR006461">
    <property type="entry name" value="PLAC_motif_containing"/>
</dbReference>
<accession>A0A5C3KR02</accession>
<dbReference type="STRING" id="230819.A0A5C3KR02"/>
<dbReference type="Pfam" id="PF04749">
    <property type="entry name" value="PLAC8"/>
    <property type="match status" value="1"/>
</dbReference>
<evidence type="ECO:0000313" key="2">
    <source>
        <dbReference type="Proteomes" id="UP000307440"/>
    </source>
</evidence>
<dbReference type="Proteomes" id="UP000307440">
    <property type="component" value="Unassembled WGS sequence"/>
</dbReference>
<gene>
    <name evidence="1" type="ORF">FA15DRAFT_643272</name>
</gene>
<dbReference type="PANTHER" id="PTHR15907">
    <property type="entry name" value="DUF614 FAMILY PROTEIN-RELATED"/>
    <property type="match status" value="1"/>
</dbReference>
<protein>
    <submittedName>
        <fullName evidence="1">PLAC8-domain-containing protein</fullName>
    </submittedName>
</protein>
<dbReference type="OrthoDB" id="1045822at2759"/>
<sequence length="148" mass="15556">MTIIQGGGGNRNAKNLPVKDGKRGWSNGLFSCGDDVGLCLLAWCLPCLAYGQIRSRYKHLSSHGTPHPTGGDMCSGDCCVHAITAACGIACLLQCQSRGEVRGRYNIEGGGCGDCCTTLCCTPCDLVQESQELELEEKSFGGAVGVKH</sequence>